<dbReference type="EMBL" id="PCQY01000018">
    <property type="protein sequence ID" value="PIP04666.1"/>
    <property type="molecule type" value="Genomic_DNA"/>
</dbReference>
<dbReference type="GO" id="GO:0006355">
    <property type="term" value="P:regulation of DNA-templated transcription"/>
    <property type="evidence" value="ECO:0007669"/>
    <property type="project" value="UniProtKB-UniRule"/>
</dbReference>
<dbReference type="Proteomes" id="UP000231388">
    <property type="component" value="Unassembled WGS sequence"/>
</dbReference>
<evidence type="ECO:0000256" key="5">
    <source>
        <dbReference type="SAM" id="MobiDB-lite"/>
    </source>
</evidence>
<evidence type="ECO:0000259" key="6">
    <source>
        <dbReference type="Pfam" id="PF01709"/>
    </source>
</evidence>
<evidence type="ECO:0000256" key="1">
    <source>
        <dbReference type="ARBA" id="ARBA00008724"/>
    </source>
</evidence>
<name>A0A2G9XCI2_UNCKA</name>
<dbReference type="InterPro" id="IPR017856">
    <property type="entry name" value="Integrase-like_N"/>
</dbReference>
<dbReference type="PANTHER" id="PTHR12532">
    <property type="entry name" value="TRANSLATIONAL ACTIVATOR OF CYTOCHROME C OXIDASE 1"/>
    <property type="match status" value="1"/>
</dbReference>
<dbReference type="InterPro" id="IPR002876">
    <property type="entry name" value="Transcrip_reg_TACO1-like"/>
</dbReference>
<reference evidence="8 9" key="1">
    <citation type="submission" date="2017-09" db="EMBL/GenBank/DDBJ databases">
        <title>Depth-based differentiation of microbial function through sediment-hosted aquifers and enrichment of novel symbionts in the deep terrestrial subsurface.</title>
        <authorList>
            <person name="Probst A.J."/>
            <person name="Ladd B."/>
            <person name="Jarett J.K."/>
            <person name="Geller-Mcgrath D.E."/>
            <person name="Sieber C.M."/>
            <person name="Emerson J.B."/>
            <person name="Anantharaman K."/>
            <person name="Thomas B.C."/>
            <person name="Malmstrom R."/>
            <person name="Stieglmeier M."/>
            <person name="Klingl A."/>
            <person name="Woyke T."/>
            <person name="Ryan C.M."/>
            <person name="Banfield J.F."/>
        </authorList>
    </citation>
    <scope>NUCLEOTIDE SEQUENCE [LARGE SCALE GENOMIC DNA]</scope>
    <source>
        <strain evidence="8">CG23_combo_of_CG06-09_8_20_14_all_40_14</strain>
    </source>
</reference>
<dbReference type="Pfam" id="PF20772">
    <property type="entry name" value="TACO1_YebC_N"/>
    <property type="match status" value="1"/>
</dbReference>
<organism evidence="8 9">
    <name type="scientific">candidate division WWE3 bacterium CG23_combo_of_CG06-09_8_20_14_all_40_14</name>
    <dbReference type="NCBI Taxonomy" id="1975095"/>
    <lineage>
        <taxon>Bacteria</taxon>
        <taxon>Katanobacteria</taxon>
    </lineage>
</organism>
<dbReference type="InterPro" id="IPR029072">
    <property type="entry name" value="YebC-like"/>
</dbReference>
<dbReference type="InterPro" id="IPR026564">
    <property type="entry name" value="Transcrip_reg_TACO1-like_dom3"/>
</dbReference>
<dbReference type="InterPro" id="IPR048300">
    <property type="entry name" value="TACO1_YebC-like_2nd/3rd_dom"/>
</dbReference>
<comment type="similarity">
    <text evidence="1 4">Belongs to the TACO1 family.</text>
</comment>
<evidence type="ECO:0000313" key="8">
    <source>
        <dbReference type="EMBL" id="PIP04666.1"/>
    </source>
</evidence>
<feature type="domain" description="TACO1/YebC-like N-terminal" evidence="7">
    <location>
        <begin position="5"/>
        <end position="74"/>
    </location>
</feature>
<sequence length="177" mass="19354">MSGHSKWANIKRQKGANDSKRAQIFTKLARAITVAAQKGRDPDSNPALRLAIEKARSANMPKENIQRAIAKGAGAGSNGQELEEIRYEGYGPGGVAVLVDVLTDNRNRTTAEIRNIFSRYEGSLGEVGSASYVFGKGPENPSFTIPLNEKLKNKVLELLETLYDHDDVQEVYSNASF</sequence>
<keyword evidence="2 4" id="KW-0805">Transcription regulation</keyword>
<dbReference type="AlphaFoldDB" id="A0A2G9XCI2"/>
<accession>A0A2G9XCI2</accession>
<dbReference type="Gene3D" id="3.30.70.980">
    <property type="match status" value="1"/>
</dbReference>
<gene>
    <name evidence="8" type="ORF">COX53_01250</name>
</gene>
<dbReference type="GO" id="GO:0003677">
    <property type="term" value="F:DNA binding"/>
    <property type="evidence" value="ECO:0007669"/>
    <property type="project" value="UniProtKB-UniRule"/>
</dbReference>
<evidence type="ECO:0000256" key="3">
    <source>
        <dbReference type="ARBA" id="ARBA00023163"/>
    </source>
</evidence>
<keyword evidence="4" id="KW-0963">Cytoplasm</keyword>
<evidence type="ECO:0000256" key="2">
    <source>
        <dbReference type="ARBA" id="ARBA00023015"/>
    </source>
</evidence>
<dbReference type="Pfam" id="PF01709">
    <property type="entry name" value="Transcrip_reg"/>
    <property type="match status" value="1"/>
</dbReference>
<protein>
    <recommendedName>
        <fullName evidence="4">Probable transcriptional regulatory protein COX53_01250</fullName>
    </recommendedName>
</protein>
<dbReference type="Gene3D" id="1.10.10.200">
    <property type="match status" value="1"/>
</dbReference>
<evidence type="ECO:0000313" key="9">
    <source>
        <dbReference type="Proteomes" id="UP000231388"/>
    </source>
</evidence>
<comment type="caution">
    <text evidence="8">The sequence shown here is derived from an EMBL/GenBank/DDBJ whole genome shotgun (WGS) entry which is preliminary data.</text>
</comment>
<dbReference type="HAMAP" id="MF_00693">
    <property type="entry name" value="Transcrip_reg_TACO1"/>
    <property type="match status" value="1"/>
</dbReference>
<comment type="subcellular location">
    <subcellularLocation>
        <location evidence="4">Cytoplasm</location>
    </subcellularLocation>
</comment>
<evidence type="ECO:0000256" key="4">
    <source>
        <dbReference type="HAMAP-Rule" id="MF_00693"/>
    </source>
</evidence>
<dbReference type="PANTHER" id="PTHR12532:SF0">
    <property type="entry name" value="TRANSLATIONAL ACTIVATOR OF CYTOCHROME C OXIDASE 1"/>
    <property type="match status" value="1"/>
</dbReference>
<keyword evidence="3 4" id="KW-0804">Transcription</keyword>
<dbReference type="GO" id="GO:0005829">
    <property type="term" value="C:cytosol"/>
    <property type="evidence" value="ECO:0007669"/>
    <property type="project" value="TreeGrafter"/>
</dbReference>
<keyword evidence="4 8" id="KW-0238">DNA-binding</keyword>
<feature type="domain" description="TACO1/YebC-like second and third" evidence="6">
    <location>
        <begin position="82"/>
        <end position="135"/>
    </location>
</feature>
<dbReference type="InterPro" id="IPR049083">
    <property type="entry name" value="TACO1_YebC_N"/>
</dbReference>
<evidence type="ECO:0000259" key="7">
    <source>
        <dbReference type="Pfam" id="PF20772"/>
    </source>
</evidence>
<dbReference type="FunFam" id="1.10.10.200:FF:000002">
    <property type="entry name" value="Probable transcriptional regulatory protein CLM62_37755"/>
    <property type="match status" value="1"/>
</dbReference>
<proteinExistence type="inferred from homology"/>
<feature type="region of interest" description="Disordered" evidence="5">
    <location>
        <begin position="1"/>
        <end position="21"/>
    </location>
</feature>
<dbReference type="SUPFAM" id="SSF75625">
    <property type="entry name" value="YebC-like"/>
    <property type="match status" value="1"/>
</dbReference>